<sequence length="416" mass="44827">MRKSFRWSLVWLVFVTALLMCGMMAGPALSQQQDTQHQETASTQAMQPTSAPEVKRVGDTLGVPGKIGEAVAKAPIGKEKGFIDPEAPRGAFGIPGAPRMNYVVAILWAVWVGWIFSTVGAFGGIMAGVGHMTVLGLGPYAKTFTQTVPSLNKAITDSVRTSNQFLVGLSALISTINYLKARTLAWPVGVALALGSIAGAIFIPWLTGGKITFKQYQGWFGLFVFVVGAFLFYDTTPAGQQKKKAAKEAAQAFKKAMAEKKGAETEGIQFKSFSLARSTFTFFGTEFHFNPLVIFCGGLLIAAISSFLGVGGGFLYVPFLTTFVKAPMYVVAGTSAMAVLLSMITSITSYITVAKAGMDWTLIGLELIGIFVGSMIGPRTQKYIPDIWLKRLFVVLAIYVGLRYFSLGFFGKSWLP</sequence>
<evidence type="ECO:0000256" key="2">
    <source>
        <dbReference type="ARBA" id="ARBA00022692"/>
    </source>
</evidence>
<evidence type="ECO:0000256" key="4">
    <source>
        <dbReference type="ARBA" id="ARBA00023136"/>
    </source>
</evidence>
<dbReference type="AlphaFoldDB" id="A0A3N1USC9"/>
<evidence type="ECO:0000313" key="8">
    <source>
        <dbReference type="EMBL" id="ROQ90751.1"/>
    </source>
</evidence>
<name>A0A3N1USC9_9BACT</name>
<feature type="transmembrane region" description="Helical" evidence="5">
    <location>
        <begin position="108"/>
        <end position="141"/>
    </location>
</feature>
<feature type="transmembrane region" description="Helical" evidence="5">
    <location>
        <begin position="357"/>
        <end position="376"/>
    </location>
</feature>
<gene>
    <name evidence="8" type="ORF">EDC27_2641</name>
</gene>
<dbReference type="PANTHER" id="PTHR43701:SF2">
    <property type="entry name" value="MEMBRANE TRANSPORTER PROTEIN YJNA-RELATED"/>
    <property type="match status" value="1"/>
</dbReference>
<feature type="region of interest" description="Disordered" evidence="6">
    <location>
        <begin position="31"/>
        <end position="56"/>
    </location>
</feature>
<keyword evidence="7" id="KW-0732">Signal</keyword>
<dbReference type="PANTHER" id="PTHR43701">
    <property type="entry name" value="MEMBRANE TRANSPORTER PROTEIN MJ0441-RELATED"/>
    <property type="match status" value="1"/>
</dbReference>
<evidence type="ECO:0000313" key="9">
    <source>
        <dbReference type="Proteomes" id="UP000276223"/>
    </source>
</evidence>
<keyword evidence="9" id="KW-1185">Reference proteome</keyword>
<keyword evidence="4 5" id="KW-0472">Membrane</keyword>
<reference evidence="8 9" key="1">
    <citation type="submission" date="2018-11" db="EMBL/GenBank/DDBJ databases">
        <title>Genomic Encyclopedia of Type Strains, Phase IV (KMG-IV): sequencing the most valuable type-strain genomes for metagenomic binning, comparative biology and taxonomic classification.</title>
        <authorList>
            <person name="Goeker M."/>
        </authorList>
    </citation>
    <scope>NUCLEOTIDE SEQUENCE [LARGE SCALE GENOMIC DNA]</scope>
    <source>
        <strain evidence="8 9">DSM 22027</strain>
    </source>
</reference>
<evidence type="ECO:0000256" key="3">
    <source>
        <dbReference type="ARBA" id="ARBA00022989"/>
    </source>
</evidence>
<dbReference type="GO" id="GO:0005886">
    <property type="term" value="C:plasma membrane"/>
    <property type="evidence" value="ECO:0007669"/>
    <property type="project" value="UniProtKB-SubCell"/>
</dbReference>
<dbReference type="RefSeq" id="WP_245994573.1">
    <property type="nucleotide sequence ID" value="NZ_RJVA01000014.1"/>
</dbReference>
<feature type="transmembrane region" description="Helical" evidence="5">
    <location>
        <begin position="388"/>
        <end position="410"/>
    </location>
</feature>
<accession>A0A3N1USC9</accession>
<dbReference type="InterPro" id="IPR051598">
    <property type="entry name" value="TSUP/Inactive_protease-like"/>
</dbReference>
<feature type="transmembrane region" description="Helical" evidence="5">
    <location>
        <begin position="218"/>
        <end position="233"/>
    </location>
</feature>
<comment type="similarity">
    <text evidence="5">Belongs to the 4-toluene sulfonate uptake permease (TSUP) (TC 2.A.102) family.</text>
</comment>
<feature type="chain" id="PRO_5018166579" description="Probable membrane transporter protein" evidence="7">
    <location>
        <begin position="31"/>
        <end position="416"/>
    </location>
</feature>
<dbReference type="Proteomes" id="UP000276223">
    <property type="component" value="Unassembled WGS sequence"/>
</dbReference>
<dbReference type="InterPro" id="IPR002781">
    <property type="entry name" value="TM_pro_TauE-like"/>
</dbReference>
<feature type="transmembrane region" description="Helical" evidence="5">
    <location>
        <begin position="329"/>
        <end position="351"/>
    </location>
</feature>
<keyword evidence="3 5" id="KW-1133">Transmembrane helix</keyword>
<keyword evidence="5" id="KW-1003">Cell membrane</keyword>
<feature type="compositionally biased region" description="Polar residues" evidence="6">
    <location>
        <begin position="31"/>
        <end position="50"/>
    </location>
</feature>
<organism evidence="8 9">
    <name type="scientific">Desulfosoma caldarium</name>
    <dbReference type="NCBI Taxonomy" id="610254"/>
    <lineage>
        <taxon>Bacteria</taxon>
        <taxon>Pseudomonadati</taxon>
        <taxon>Thermodesulfobacteriota</taxon>
        <taxon>Syntrophobacteria</taxon>
        <taxon>Syntrophobacterales</taxon>
        <taxon>Syntrophobacteraceae</taxon>
        <taxon>Desulfosoma</taxon>
    </lineage>
</organism>
<dbReference type="EMBL" id="RJVA01000014">
    <property type="protein sequence ID" value="ROQ90751.1"/>
    <property type="molecule type" value="Genomic_DNA"/>
</dbReference>
<protein>
    <recommendedName>
        <fullName evidence="5">Probable membrane transporter protein</fullName>
    </recommendedName>
</protein>
<comment type="subcellular location">
    <subcellularLocation>
        <location evidence="5">Cell membrane</location>
        <topology evidence="5">Multi-pass membrane protein</topology>
    </subcellularLocation>
    <subcellularLocation>
        <location evidence="1">Membrane</location>
        <topology evidence="1">Multi-pass membrane protein</topology>
    </subcellularLocation>
</comment>
<comment type="caution">
    <text evidence="8">The sequence shown here is derived from an EMBL/GenBank/DDBJ whole genome shotgun (WGS) entry which is preliminary data.</text>
</comment>
<evidence type="ECO:0000256" key="5">
    <source>
        <dbReference type="RuleBase" id="RU363041"/>
    </source>
</evidence>
<keyword evidence="2 5" id="KW-0812">Transmembrane</keyword>
<feature type="transmembrane region" description="Helical" evidence="5">
    <location>
        <begin position="185"/>
        <end position="206"/>
    </location>
</feature>
<feature type="signal peptide" evidence="7">
    <location>
        <begin position="1"/>
        <end position="30"/>
    </location>
</feature>
<dbReference type="Pfam" id="PF01925">
    <property type="entry name" value="TauE"/>
    <property type="match status" value="1"/>
</dbReference>
<feature type="transmembrane region" description="Helical" evidence="5">
    <location>
        <begin position="292"/>
        <end position="317"/>
    </location>
</feature>
<evidence type="ECO:0000256" key="7">
    <source>
        <dbReference type="SAM" id="SignalP"/>
    </source>
</evidence>
<evidence type="ECO:0000256" key="1">
    <source>
        <dbReference type="ARBA" id="ARBA00004141"/>
    </source>
</evidence>
<evidence type="ECO:0000256" key="6">
    <source>
        <dbReference type="SAM" id="MobiDB-lite"/>
    </source>
</evidence>
<proteinExistence type="inferred from homology"/>